<evidence type="ECO:0000256" key="3">
    <source>
        <dbReference type="SAM" id="MobiDB-lite"/>
    </source>
</evidence>
<comment type="caution">
    <text evidence="5">The sequence shown here is derived from an EMBL/GenBank/DDBJ whole genome shotgun (WGS) entry which is preliminary data.</text>
</comment>
<protein>
    <submittedName>
        <fullName evidence="5">AcrR family transcriptional regulator</fullName>
    </submittedName>
</protein>
<gene>
    <name evidence="5" type="ORF">QO005_002545</name>
</gene>
<evidence type="ECO:0000256" key="2">
    <source>
        <dbReference type="PROSITE-ProRule" id="PRU00335"/>
    </source>
</evidence>
<feature type="domain" description="HTH tetR-type" evidence="4">
    <location>
        <begin position="33"/>
        <end position="93"/>
    </location>
</feature>
<dbReference type="Pfam" id="PF00440">
    <property type="entry name" value="TetR_N"/>
    <property type="match status" value="1"/>
</dbReference>
<dbReference type="PANTHER" id="PTHR30055:SF146">
    <property type="entry name" value="HTH-TYPE TRANSCRIPTIONAL DUAL REGULATOR CECR"/>
    <property type="match status" value="1"/>
</dbReference>
<dbReference type="InterPro" id="IPR009057">
    <property type="entry name" value="Homeodomain-like_sf"/>
</dbReference>
<dbReference type="PROSITE" id="PS01081">
    <property type="entry name" value="HTH_TETR_1"/>
    <property type="match status" value="1"/>
</dbReference>
<dbReference type="InterPro" id="IPR001647">
    <property type="entry name" value="HTH_TetR"/>
</dbReference>
<dbReference type="PROSITE" id="PS50977">
    <property type="entry name" value="HTH_TETR_2"/>
    <property type="match status" value="1"/>
</dbReference>
<dbReference type="InterPro" id="IPR050109">
    <property type="entry name" value="HTH-type_TetR-like_transc_reg"/>
</dbReference>
<evidence type="ECO:0000313" key="6">
    <source>
        <dbReference type="Proteomes" id="UP001235269"/>
    </source>
</evidence>
<dbReference type="PANTHER" id="PTHR30055">
    <property type="entry name" value="HTH-TYPE TRANSCRIPTIONAL REGULATOR RUTR"/>
    <property type="match status" value="1"/>
</dbReference>
<evidence type="ECO:0000259" key="4">
    <source>
        <dbReference type="PROSITE" id="PS50977"/>
    </source>
</evidence>
<dbReference type="EMBL" id="JAUSWH010000007">
    <property type="protein sequence ID" value="MDQ0456204.1"/>
    <property type="molecule type" value="Genomic_DNA"/>
</dbReference>
<sequence length="232" mass="25884">MSTIMHEVPSTEDGAKEGTDRATGGRFAAGEDPAKREQILDGAKRAFMKYGFDAASMNDITREAGVSKGTIYVYFQNKEDLFSALIEREKGRFTESLRHIMAGRTDTRQALRDYGIAFVHQICDTDFIQALRAALGVVDRMPNLCQSFLINSPANARAVLAEFIDHQCRIGALKIDDTELAARQFIELATGNFFKFKLFGEMKTRPPESEVERVVDSAIHLFLAGYGTDKTR</sequence>
<reference evidence="5 6" key="1">
    <citation type="submission" date="2023-07" db="EMBL/GenBank/DDBJ databases">
        <title>Genomic Encyclopedia of Type Strains, Phase IV (KMG-IV): sequencing the most valuable type-strain genomes for metagenomic binning, comparative biology and taxonomic classification.</title>
        <authorList>
            <person name="Goeker M."/>
        </authorList>
    </citation>
    <scope>NUCLEOTIDE SEQUENCE [LARGE SCALE GENOMIC DNA]</scope>
    <source>
        <strain evidence="5 6">DSM 100301</strain>
    </source>
</reference>
<feature type="DNA-binding region" description="H-T-H motif" evidence="2">
    <location>
        <begin position="56"/>
        <end position="75"/>
    </location>
</feature>
<dbReference type="InterPro" id="IPR039536">
    <property type="entry name" value="TetR_C_Proteobacteria"/>
</dbReference>
<dbReference type="Pfam" id="PF14246">
    <property type="entry name" value="TetR_C_7"/>
    <property type="match status" value="1"/>
</dbReference>
<dbReference type="Gene3D" id="1.10.357.10">
    <property type="entry name" value="Tetracycline Repressor, domain 2"/>
    <property type="match status" value="1"/>
</dbReference>
<accession>A0ABU0IG69</accession>
<dbReference type="Gene3D" id="1.10.10.60">
    <property type="entry name" value="Homeodomain-like"/>
    <property type="match status" value="1"/>
</dbReference>
<proteinExistence type="predicted"/>
<dbReference type="InterPro" id="IPR023772">
    <property type="entry name" value="DNA-bd_HTH_TetR-type_CS"/>
</dbReference>
<evidence type="ECO:0000313" key="5">
    <source>
        <dbReference type="EMBL" id="MDQ0456204.1"/>
    </source>
</evidence>
<name>A0ABU0IG69_9HYPH</name>
<keyword evidence="6" id="KW-1185">Reference proteome</keyword>
<feature type="region of interest" description="Disordered" evidence="3">
    <location>
        <begin position="1"/>
        <end position="33"/>
    </location>
</feature>
<keyword evidence="1 2" id="KW-0238">DNA-binding</keyword>
<dbReference type="SUPFAM" id="SSF46689">
    <property type="entry name" value="Homeodomain-like"/>
    <property type="match status" value="1"/>
</dbReference>
<dbReference type="Proteomes" id="UP001235269">
    <property type="component" value="Unassembled WGS sequence"/>
</dbReference>
<organism evidence="5 6">
    <name type="scientific">Rhizobium paknamense</name>
    <dbReference type="NCBI Taxonomy" id="1206817"/>
    <lineage>
        <taxon>Bacteria</taxon>
        <taxon>Pseudomonadati</taxon>
        <taxon>Pseudomonadota</taxon>
        <taxon>Alphaproteobacteria</taxon>
        <taxon>Hyphomicrobiales</taxon>
        <taxon>Rhizobiaceae</taxon>
        <taxon>Rhizobium/Agrobacterium group</taxon>
        <taxon>Rhizobium</taxon>
    </lineage>
</organism>
<dbReference type="PRINTS" id="PR00455">
    <property type="entry name" value="HTHTETR"/>
</dbReference>
<evidence type="ECO:0000256" key="1">
    <source>
        <dbReference type="ARBA" id="ARBA00023125"/>
    </source>
</evidence>